<protein>
    <submittedName>
        <fullName evidence="8">ABC transporter permease</fullName>
    </submittedName>
</protein>
<gene>
    <name evidence="8" type="ORF">NYF23_06795</name>
</gene>
<feature type="transmembrane region" description="Helical" evidence="7">
    <location>
        <begin position="447"/>
        <end position="467"/>
    </location>
</feature>
<feature type="transmembrane region" description="Helical" evidence="7">
    <location>
        <begin position="77"/>
        <end position="100"/>
    </location>
</feature>
<dbReference type="PANTHER" id="PTHR30043">
    <property type="entry name" value="PHOSPHONATES TRANSPORT SYSTEM PERMEASE PROTEIN"/>
    <property type="match status" value="1"/>
</dbReference>
<feature type="transmembrane region" description="Helical" evidence="7">
    <location>
        <begin position="257"/>
        <end position="277"/>
    </location>
</feature>
<feature type="transmembrane region" description="Helical" evidence="7">
    <location>
        <begin position="27"/>
        <end position="44"/>
    </location>
</feature>
<accession>A0ABY5TKR0</accession>
<keyword evidence="4 7" id="KW-0812">Transmembrane</keyword>
<dbReference type="SUPFAM" id="SSF161098">
    <property type="entry name" value="MetI-like"/>
    <property type="match status" value="2"/>
</dbReference>
<feature type="transmembrane region" description="Helical" evidence="7">
    <location>
        <begin position="362"/>
        <end position="381"/>
    </location>
</feature>
<evidence type="ECO:0000256" key="5">
    <source>
        <dbReference type="ARBA" id="ARBA00022989"/>
    </source>
</evidence>
<keyword evidence="3" id="KW-1003">Cell membrane</keyword>
<feature type="transmembrane region" description="Helical" evidence="7">
    <location>
        <begin position="473"/>
        <end position="493"/>
    </location>
</feature>
<keyword evidence="9" id="KW-1185">Reference proteome</keyword>
<dbReference type="InterPro" id="IPR035906">
    <property type="entry name" value="MetI-like_sf"/>
</dbReference>
<dbReference type="EMBL" id="CP103416">
    <property type="protein sequence ID" value="UVW33754.1"/>
    <property type="molecule type" value="Genomic_DNA"/>
</dbReference>
<evidence type="ECO:0000256" key="4">
    <source>
        <dbReference type="ARBA" id="ARBA00022692"/>
    </source>
</evidence>
<dbReference type="Proteomes" id="UP001059934">
    <property type="component" value="Chromosome"/>
</dbReference>
<reference evidence="8" key="1">
    <citation type="submission" date="2022-08" db="EMBL/GenBank/DDBJ databases">
        <title>Catabolic pathway analysis in culturable SAR92 clade bacteria reveals their overlooked roles in DMSP degradation in coastal seas.</title>
        <authorList>
            <person name="He X."/>
            <person name="Zhang X."/>
            <person name="Zhang Y."/>
        </authorList>
    </citation>
    <scope>NUCLEOTIDE SEQUENCE</scope>
    <source>
        <strain evidence="8">H455</strain>
    </source>
</reference>
<feature type="transmembrane region" description="Helical" evidence="7">
    <location>
        <begin position="320"/>
        <end position="342"/>
    </location>
</feature>
<evidence type="ECO:0000256" key="6">
    <source>
        <dbReference type="ARBA" id="ARBA00023136"/>
    </source>
</evidence>
<comment type="subcellular location">
    <subcellularLocation>
        <location evidence="1">Cell membrane</location>
        <topology evidence="1">Multi-pass membrane protein</topology>
    </subcellularLocation>
</comment>
<evidence type="ECO:0000256" key="1">
    <source>
        <dbReference type="ARBA" id="ARBA00004651"/>
    </source>
</evidence>
<feature type="transmembrane region" description="Helical" evidence="7">
    <location>
        <begin position="232"/>
        <end position="250"/>
    </location>
</feature>
<organism evidence="8 9">
    <name type="scientific">SAR92 clade bacterium H455</name>
    <dbReference type="NCBI Taxonomy" id="2974818"/>
    <lineage>
        <taxon>Bacteria</taxon>
        <taxon>Pseudomonadati</taxon>
        <taxon>Pseudomonadota</taxon>
        <taxon>Gammaproteobacteria</taxon>
        <taxon>Cellvibrionales</taxon>
        <taxon>Porticoccaceae</taxon>
        <taxon>SAR92 clade</taxon>
    </lineage>
</organism>
<evidence type="ECO:0000256" key="7">
    <source>
        <dbReference type="SAM" id="Phobius"/>
    </source>
</evidence>
<keyword evidence="5 7" id="KW-1133">Transmembrane helix</keyword>
<dbReference type="Gene3D" id="1.10.3720.10">
    <property type="entry name" value="MetI-like"/>
    <property type="match status" value="2"/>
</dbReference>
<evidence type="ECO:0000256" key="2">
    <source>
        <dbReference type="ARBA" id="ARBA00022448"/>
    </source>
</evidence>
<feature type="transmembrane region" description="Helical" evidence="7">
    <location>
        <begin position="120"/>
        <end position="146"/>
    </location>
</feature>
<name>A0ABY5TKR0_9GAMM</name>
<keyword evidence="6 7" id="KW-0472">Membrane</keyword>
<proteinExistence type="predicted"/>
<sequence>MSLLARNSANSSAPNSINTSASALRNISFWFAISALICLLLVNIDISTADPWAELGLMMAGALSPSVWSWSTLLSSLANTFAFALQGVTIAAIAGFVLALGYRFTLVRAFCAFIRSIHELFWALLFMQVAGLSSLTGLMAIAIPYAGTLAKIYGELFEEADPAPANNLPRTPSRLSHFFYSVLPLAWRSMATYTSYRFECAIRSSAILGFVGLPTLGFHLETALSDGHYSDAAAFFYALLLLIGTLRLWLHKRLLPIYLVAVFYYLPPQATISWQLLVRFVTEDIVPAPLRGQAFLSGETINNFAQWCNLLWQQQVWPGLVNTVLLGQISLVFTGLLALALLPLNSSRFIQRRWKRGIGDSILILLRTLPEYLLAFIGLLILGPSMLPAILALAIHNGAIIGHLLGRYTEELNLRADASRGVTLYFYEVLPRIYRQFLAFLFYRWEVILRETAILGMLGIATLGFYIDSAFETFRFDVALLLILVSAALNISVDQFARYLRQRLQLKTVPESL</sequence>
<dbReference type="PANTHER" id="PTHR30043:SF1">
    <property type="entry name" value="ABC TRANSPORT SYSTEM PERMEASE PROTEIN P69"/>
    <property type="match status" value="1"/>
</dbReference>
<keyword evidence="2" id="KW-0813">Transport</keyword>
<evidence type="ECO:0000256" key="3">
    <source>
        <dbReference type="ARBA" id="ARBA00022475"/>
    </source>
</evidence>
<evidence type="ECO:0000313" key="9">
    <source>
        <dbReference type="Proteomes" id="UP001059934"/>
    </source>
</evidence>
<evidence type="ECO:0000313" key="8">
    <source>
        <dbReference type="EMBL" id="UVW33754.1"/>
    </source>
</evidence>
<feature type="transmembrane region" description="Helical" evidence="7">
    <location>
        <begin position="387"/>
        <end position="405"/>
    </location>
</feature>